<dbReference type="InterPro" id="IPR008597">
    <property type="entry name" value="Invert_lysozyme"/>
</dbReference>
<dbReference type="Proteomes" id="UP000593567">
    <property type="component" value="Unassembled WGS sequence"/>
</dbReference>
<evidence type="ECO:0000256" key="4">
    <source>
        <dbReference type="ARBA" id="ARBA00022638"/>
    </source>
</evidence>
<gene>
    <name evidence="8" type="ORF">EB796_009871</name>
</gene>
<proteinExistence type="predicted"/>
<keyword evidence="7" id="KW-1015">Disulfide bond</keyword>
<dbReference type="EMBL" id="VXIV02001560">
    <property type="protein sequence ID" value="KAF6031812.1"/>
    <property type="molecule type" value="Genomic_DNA"/>
</dbReference>
<comment type="catalytic activity">
    <reaction evidence="1">
        <text>Hydrolysis of (1-&gt;4)-beta-linkages between N-acetylmuramic acid and N-acetyl-D-glucosamine residues in a peptidoglycan and between N-acetyl-D-glucosamine residues in chitodextrins.</text>
        <dbReference type="EC" id="3.2.1.17"/>
    </reaction>
</comment>
<feature type="disulfide bond" evidence="7">
    <location>
        <begin position="10"/>
        <end position="16"/>
    </location>
</feature>
<accession>A0A7J7JZK3</accession>
<sequence length="79" mass="8809">MEIPIRWRECAKDLACAEKVIKRFFATNAQKCADDLNKSLLEDLTCSDYMRLHTGGPGGCGSKDTLKNVNAINKCMENI</sequence>
<comment type="caution">
    <text evidence="8">The sequence shown here is derived from an EMBL/GenBank/DDBJ whole genome shotgun (WGS) entry which is preliminary data.</text>
</comment>
<keyword evidence="6" id="KW-0326">Glycosidase</keyword>
<dbReference type="PROSITE" id="PS51909">
    <property type="entry name" value="LYSOZYME_I"/>
    <property type="match status" value="1"/>
</dbReference>
<evidence type="ECO:0000313" key="9">
    <source>
        <dbReference type="Proteomes" id="UP000593567"/>
    </source>
</evidence>
<dbReference type="AlphaFoldDB" id="A0A7J7JZK3"/>
<keyword evidence="5" id="KW-0378">Hydrolase</keyword>
<dbReference type="GO" id="GO:0031640">
    <property type="term" value="P:killing of cells of another organism"/>
    <property type="evidence" value="ECO:0007669"/>
    <property type="project" value="UniProtKB-KW"/>
</dbReference>
<dbReference type="Gene3D" id="1.10.530.10">
    <property type="match status" value="1"/>
</dbReference>
<dbReference type="GO" id="GO:0042742">
    <property type="term" value="P:defense response to bacterium"/>
    <property type="evidence" value="ECO:0007669"/>
    <property type="project" value="UniProtKB-KW"/>
</dbReference>
<keyword evidence="3" id="KW-0929">Antimicrobial</keyword>
<evidence type="ECO:0000256" key="3">
    <source>
        <dbReference type="ARBA" id="ARBA00022529"/>
    </source>
</evidence>
<name>A0A7J7JZK3_BUGNE</name>
<keyword evidence="9" id="KW-1185">Reference proteome</keyword>
<evidence type="ECO:0000256" key="7">
    <source>
        <dbReference type="PIRSR" id="PIRSR608597-3"/>
    </source>
</evidence>
<evidence type="ECO:0000313" key="8">
    <source>
        <dbReference type="EMBL" id="KAF6031812.1"/>
    </source>
</evidence>
<dbReference type="EC" id="3.2.1.17" evidence="2"/>
<dbReference type="GO" id="GO:0003796">
    <property type="term" value="F:lysozyme activity"/>
    <property type="evidence" value="ECO:0007669"/>
    <property type="project" value="UniProtKB-EC"/>
</dbReference>
<protein>
    <recommendedName>
        <fullName evidence="2">lysozyme</fullName>
        <ecNumber evidence="2">3.2.1.17</ecNumber>
    </recommendedName>
</protein>
<dbReference type="Pfam" id="PF05497">
    <property type="entry name" value="Destabilase"/>
    <property type="match status" value="1"/>
</dbReference>
<evidence type="ECO:0000256" key="6">
    <source>
        <dbReference type="ARBA" id="ARBA00023295"/>
    </source>
</evidence>
<evidence type="ECO:0000256" key="1">
    <source>
        <dbReference type="ARBA" id="ARBA00000632"/>
    </source>
</evidence>
<evidence type="ECO:0000256" key="2">
    <source>
        <dbReference type="ARBA" id="ARBA00012732"/>
    </source>
</evidence>
<reference evidence="8" key="1">
    <citation type="submission" date="2020-06" db="EMBL/GenBank/DDBJ databases">
        <title>Draft genome of Bugula neritina, a colonial animal packing powerful symbionts and potential medicines.</title>
        <authorList>
            <person name="Rayko M."/>
        </authorList>
    </citation>
    <scope>NUCLEOTIDE SEQUENCE [LARGE SCALE GENOMIC DNA]</scope>
    <source>
        <strain evidence="8">Kwan_BN1</strain>
    </source>
</reference>
<keyword evidence="4" id="KW-0081">Bacteriolytic enzyme</keyword>
<evidence type="ECO:0000256" key="5">
    <source>
        <dbReference type="ARBA" id="ARBA00022801"/>
    </source>
</evidence>
<organism evidence="8 9">
    <name type="scientific">Bugula neritina</name>
    <name type="common">Brown bryozoan</name>
    <name type="synonym">Sertularia neritina</name>
    <dbReference type="NCBI Taxonomy" id="10212"/>
    <lineage>
        <taxon>Eukaryota</taxon>
        <taxon>Metazoa</taxon>
        <taxon>Spiralia</taxon>
        <taxon>Lophotrochozoa</taxon>
        <taxon>Bryozoa</taxon>
        <taxon>Gymnolaemata</taxon>
        <taxon>Cheilostomatida</taxon>
        <taxon>Flustrina</taxon>
        <taxon>Buguloidea</taxon>
        <taxon>Bugulidae</taxon>
        <taxon>Bugula</taxon>
    </lineage>
</organism>